<evidence type="ECO:0000313" key="1">
    <source>
        <dbReference type="EMBL" id="AGM11815.1"/>
    </source>
</evidence>
<evidence type="ECO:0000313" key="2">
    <source>
        <dbReference type="Proteomes" id="UP000204143"/>
    </source>
</evidence>
<accession>R4TA51</accession>
<dbReference type="RefSeq" id="YP_008058406.1">
    <property type="nucleotide sequence ID" value="NC_021319.1"/>
</dbReference>
<proteinExistence type="predicted"/>
<reference evidence="1 2" key="1">
    <citation type="submission" date="2012-12" db="EMBL/GenBank/DDBJ databases">
        <authorList>
            <person name="Sencilo A."/>
            <person name="Jacobs-Sera D."/>
            <person name="Russell D.A."/>
            <person name="Ko C."/>
            <person name="Bowman C.A."/>
            <person name="Atanasova N."/>
            <person name="Osterlund E."/>
            <person name="Oksanen H.M."/>
            <person name="Bamford D.H."/>
            <person name="Hatfull G.F."/>
            <person name="Roine E."/>
            <person name="Hendrix R.W."/>
        </authorList>
    </citation>
    <scope>NUCLEOTIDE SEQUENCE [LARGE SCALE GENOMIC DNA]</scope>
</reference>
<keyword evidence="2" id="KW-1185">Reference proteome</keyword>
<name>R4TA51_9CAUD</name>
<dbReference type="KEGG" id="vg:16193682"/>
<dbReference type="GeneID" id="16193682"/>
<organism evidence="1 2">
    <name type="scientific">Haloarcula californiae tailed virus 2</name>
    <dbReference type="NCBI Taxonomy" id="1273747"/>
    <lineage>
        <taxon>Viruses</taxon>
        <taxon>Duplodnaviria</taxon>
        <taxon>Heunggongvirae</taxon>
        <taxon>Uroviricota</taxon>
        <taxon>Caudoviricetes</taxon>
        <taxon>Saparoviridae</taxon>
        <taxon>Samsavirus</taxon>
        <taxon>Samsavirus crystalli</taxon>
        <taxon>Samsavirus HCTV2</taxon>
    </lineage>
</organism>
<dbReference type="Proteomes" id="UP000204143">
    <property type="component" value="Segment"/>
</dbReference>
<gene>
    <name evidence="1" type="primary">44</name>
    <name evidence="1" type="ORF">HCTV2_44</name>
</gene>
<dbReference type="EMBL" id="KC292028">
    <property type="protein sequence ID" value="AGM11815.1"/>
    <property type="molecule type" value="Genomic_DNA"/>
</dbReference>
<dbReference type="OrthoDB" id="9318at10239"/>
<sequence length="489" mass="52681">MTTWDVQIGGVSVDALQEVSTGSEDDGTLGTARVVAANTQANRNIDYSQEAEVFRNGVSEYLGFVTKKPSLGSTSERLEFTIADQRVELRYIEAHRPFYQMDPGAILREGIQQTASVKSPVTIHEGSSTSGWSSDTPEFGLVGAQAQQLQDQGNDVLGLGFPEGSSGTYEAIYDSVPSSAIPGDGQIIRLTTRMLANSFGDQFGVELELNDNAGNTYVWPIERVGSDFRTYSFPAEEAQPTSTFDGVSAHGVGGTLVYRVNLKGSLSENRAIALDYANTLPFSLNSRSTEVGVGAVEDVGTTITRRFDENLMEMLASLGEEFGHTSWVDDTDTLHFEPAGASNAPVNISYQNTPVFEVSVDRDSDQIVNRVTVQGGEDASGDQILVTASDSASIEFYGLAPREQQVVDKNLQTQADARRKAEGFLAEHAWDDVALSFRVADRNFADVRVGQAITVTWPPEDLTSETFTVSSVEQHDDGSVTVGMSGSGS</sequence>
<protein>
    <submittedName>
        <fullName evidence="1">Uncharacterized protein</fullName>
    </submittedName>
</protein>